<dbReference type="Gene3D" id="1.10.3720.10">
    <property type="entry name" value="MetI-like"/>
    <property type="match status" value="1"/>
</dbReference>
<evidence type="ECO:0000256" key="3">
    <source>
        <dbReference type="ARBA" id="ARBA00022448"/>
    </source>
</evidence>
<dbReference type="NCBIfam" id="TIGR01726">
    <property type="entry name" value="HEQRo_perm_3TM"/>
    <property type="match status" value="1"/>
</dbReference>
<feature type="transmembrane region" description="Helical" evidence="9">
    <location>
        <begin position="174"/>
        <end position="201"/>
    </location>
</feature>
<dbReference type="InterPro" id="IPR043429">
    <property type="entry name" value="ArtM/GltK/GlnP/TcyL/YhdX-like"/>
</dbReference>
<feature type="transmembrane region" description="Helical" evidence="9">
    <location>
        <begin position="86"/>
        <end position="114"/>
    </location>
</feature>
<keyword evidence="3 9" id="KW-0813">Transport</keyword>
<dbReference type="CDD" id="cd06261">
    <property type="entry name" value="TM_PBP2"/>
    <property type="match status" value="1"/>
</dbReference>
<evidence type="ECO:0000256" key="9">
    <source>
        <dbReference type="RuleBase" id="RU363032"/>
    </source>
</evidence>
<dbReference type="GO" id="GO:0006865">
    <property type="term" value="P:amino acid transport"/>
    <property type="evidence" value="ECO:0007669"/>
    <property type="project" value="UniProtKB-KW"/>
</dbReference>
<comment type="caution">
    <text evidence="11">The sequence shown here is derived from an EMBL/GenBank/DDBJ whole genome shotgun (WGS) entry which is preliminary data.</text>
</comment>
<evidence type="ECO:0000256" key="6">
    <source>
        <dbReference type="ARBA" id="ARBA00022970"/>
    </source>
</evidence>
<proteinExistence type="inferred from homology"/>
<gene>
    <name evidence="11" type="primary">glnM</name>
    <name evidence="11" type="ORF">HT99x_00980</name>
</gene>
<comment type="similarity">
    <text evidence="2">Belongs to the binding-protein-dependent transport system permease family. HisMQ subfamily.</text>
</comment>
<dbReference type="PANTHER" id="PTHR30614:SF37">
    <property type="entry name" value="AMINO-ACID ABC TRANSPORTER PERMEASE PROTEIN YHDX-RELATED"/>
    <property type="match status" value="1"/>
</dbReference>
<dbReference type="EMBL" id="LKAJ01000003">
    <property type="protein sequence ID" value="KRG21788.1"/>
    <property type="molecule type" value="Genomic_DNA"/>
</dbReference>
<dbReference type="STRING" id="295108.HT99x_00980"/>
<dbReference type="PROSITE" id="PS50928">
    <property type="entry name" value="ABC_TM1"/>
    <property type="match status" value="1"/>
</dbReference>
<evidence type="ECO:0000259" key="10">
    <source>
        <dbReference type="PROSITE" id="PS50928"/>
    </source>
</evidence>
<dbReference type="PANTHER" id="PTHR30614">
    <property type="entry name" value="MEMBRANE COMPONENT OF AMINO ACID ABC TRANSPORTER"/>
    <property type="match status" value="1"/>
</dbReference>
<feature type="transmembrane region" description="Helical" evidence="9">
    <location>
        <begin position="135"/>
        <end position="154"/>
    </location>
</feature>
<feature type="transmembrane region" description="Helical" evidence="9">
    <location>
        <begin position="253"/>
        <end position="272"/>
    </location>
</feature>
<organism evidence="11">
    <name type="scientific">Candidatus Berkiella aquae</name>
    <dbReference type="NCBI Taxonomy" id="295108"/>
    <lineage>
        <taxon>Bacteria</taxon>
        <taxon>Pseudomonadati</taxon>
        <taxon>Pseudomonadota</taxon>
        <taxon>Gammaproteobacteria</taxon>
        <taxon>Candidatus Berkiellales</taxon>
        <taxon>Candidatus Berkiellaceae</taxon>
        <taxon>Candidatus Berkiella</taxon>
    </lineage>
</organism>
<comment type="subcellular location">
    <subcellularLocation>
        <location evidence="1">Cell inner membrane</location>
        <topology evidence="1">Multi-pass membrane protein</topology>
    </subcellularLocation>
    <subcellularLocation>
        <location evidence="9">Cell membrane</location>
        <topology evidence="9">Multi-pass membrane protein</topology>
    </subcellularLocation>
</comment>
<evidence type="ECO:0000313" key="11">
    <source>
        <dbReference type="EMBL" id="KRG21788.1"/>
    </source>
</evidence>
<dbReference type="Pfam" id="PF00528">
    <property type="entry name" value="BPD_transp_1"/>
    <property type="match status" value="1"/>
</dbReference>
<sequence>MPYGIEVGYFMRHLLDKLSHLKTLIPQLILVALIVWVFNHIAQNVHANLAARGVKIGFAFLNDTAGFDIIFHLIDYATINNYWQVFWVGILNTLLVAALGIFFASLFGFIVGFGRVSRNKIIALCSKGFVETIRNIPLLLQLFFWYFVVLRGAPFPQDSITIVESIYINNRGLYLPWPIITLYAAVLFTLSVVCILISLYLRHSKRTWRSYSIAIWLALAVIFFAIAHTELTWEYPTLGKFNFVGGMNLIPEFLALVLALSTYTAAYIAEIVRMGIQSVSKGQYEAARSLGFAHYQSLRLIMLPQAMKVIVPPLTNQYLNLTKNSSLAAAIAFPDLVSVFAGTVLNQTGHAIEIIAMTMGVYLFISLCLSLIMILYERRSAWHSP</sequence>
<feature type="transmembrane region" description="Helical" evidence="9">
    <location>
        <begin position="351"/>
        <end position="376"/>
    </location>
</feature>
<dbReference type="GO" id="GO:0022857">
    <property type="term" value="F:transmembrane transporter activity"/>
    <property type="evidence" value="ECO:0007669"/>
    <property type="project" value="InterPro"/>
</dbReference>
<feature type="transmembrane region" description="Helical" evidence="9">
    <location>
        <begin position="54"/>
        <end position="74"/>
    </location>
</feature>
<dbReference type="AlphaFoldDB" id="A0A0Q9YM40"/>
<evidence type="ECO:0000256" key="1">
    <source>
        <dbReference type="ARBA" id="ARBA00004429"/>
    </source>
</evidence>
<dbReference type="InterPro" id="IPR000515">
    <property type="entry name" value="MetI-like"/>
</dbReference>
<dbReference type="PATRIC" id="fig|1590043.3.peg.989"/>
<feature type="transmembrane region" description="Helical" evidence="9">
    <location>
        <begin position="327"/>
        <end position="345"/>
    </location>
</feature>
<feature type="domain" description="ABC transmembrane type-1" evidence="10">
    <location>
        <begin position="90"/>
        <end position="373"/>
    </location>
</feature>
<evidence type="ECO:0000256" key="8">
    <source>
        <dbReference type="ARBA" id="ARBA00023136"/>
    </source>
</evidence>
<evidence type="ECO:0000256" key="4">
    <source>
        <dbReference type="ARBA" id="ARBA00022475"/>
    </source>
</evidence>
<dbReference type="InterPro" id="IPR010065">
    <property type="entry name" value="AA_ABC_transptr_permease_3TM"/>
</dbReference>
<keyword evidence="4" id="KW-1003">Cell membrane</keyword>
<evidence type="ECO:0000256" key="2">
    <source>
        <dbReference type="ARBA" id="ARBA00010072"/>
    </source>
</evidence>
<evidence type="ECO:0000256" key="5">
    <source>
        <dbReference type="ARBA" id="ARBA00022692"/>
    </source>
</evidence>
<keyword evidence="5 9" id="KW-0812">Transmembrane</keyword>
<dbReference type="SUPFAM" id="SSF161098">
    <property type="entry name" value="MetI-like"/>
    <property type="match status" value="1"/>
</dbReference>
<accession>A0A0Q9YM40</accession>
<feature type="transmembrane region" description="Helical" evidence="9">
    <location>
        <begin position="213"/>
        <end position="233"/>
    </location>
</feature>
<dbReference type="InterPro" id="IPR035906">
    <property type="entry name" value="MetI-like_sf"/>
</dbReference>
<evidence type="ECO:0000256" key="7">
    <source>
        <dbReference type="ARBA" id="ARBA00022989"/>
    </source>
</evidence>
<keyword evidence="7 9" id="KW-1133">Transmembrane helix</keyword>
<keyword evidence="8 9" id="KW-0472">Membrane</keyword>
<dbReference type="GO" id="GO:0043190">
    <property type="term" value="C:ATP-binding cassette (ABC) transporter complex"/>
    <property type="evidence" value="ECO:0007669"/>
    <property type="project" value="InterPro"/>
</dbReference>
<keyword evidence="6" id="KW-0029">Amino-acid transport</keyword>
<reference evidence="11" key="1">
    <citation type="submission" date="2015-09" db="EMBL/GenBank/DDBJ databases">
        <title>Draft Genome Sequences of Two Novel Amoeba-resistant Intranuclear Bacteria, Candidatus Berkiella cookevillensis and Candidatus Berkiella aquae.</title>
        <authorList>
            <person name="Mehari Y.T."/>
            <person name="Arivett B.A."/>
            <person name="Farone A.L."/>
            <person name="Gunderson J.H."/>
            <person name="Farone M.B."/>
        </authorList>
    </citation>
    <scope>NUCLEOTIDE SEQUENCE [LARGE SCALE GENOMIC DNA]</scope>
    <source>
        <strain evidence="11">HT99</strain>
    </source>
</reference>
<feature type="transmembrane region" description="Helical" evidence="9">
    <location>
        <begin position="24"/>
        <end position="42"/>
    </location>
</feature>
<name>A0A0Q9YM40_9GAMM</name>
<protein>
    <submittedName>
        <fullName evidence="11">Putative glutamine ABC transporter permease protein GlnM</fullName>
    </submittedName>
</protein>